<evidence type="ECO:0000256" key="1">
    <source>
        <dbReference type="ARBA" id="ARBA00022801"/>
    </source>
</evidence>
<feature type="compositionally biased region" description="Polar residues" evidence="3">
    <location>
        <begin position="531"/>
        <end position="547"/>
    </location>
</feature>
<feature type="compositionally biased region" description="Gly residues" evidence="3">
    <location>
        <begin position="857"/>
        <end position="873"/>
    </location>
</feature>
<dbReference type="GO" id="GO:0016787">
    <property type="term" value="F:hydrolase activity"/>
    <property type="evidence" value="ECO:0007669"/>
    <property type="project" value="UniProtKB-KW"/>
</dbReference>
<dbReference type="SUPFAM" id="SSF53474">
    <property type="entry name" value="alpha/beta-Hydrolases"/>
    <property type="match status" value="1"/>
</dbReference>
<feature type="region of interest" description="Disordered" evidence="3">
    <location>
        <begin position="1415"/>
        <end position="1446"/>
    </location>
</feature>
<proteinExistence type="inferred from homology"/>
<reference evidence="5 6" key="1">
    <citation type="journal article" date="2020" name="ISME J.">
        <title>Uncovering the hidden diversity of litter-decomposition mechanisms in mushroom-forming fungi.</title>
        <authorList>
            <person name="Floudas D."/>
            <person name="Bentzer J."/>
            <person name="Ahren D."/>
            <person name="Johansson T."/>
            <person name="Persson P."/>
            <person name="Tunlid A."/>
        </authorList>
    </citation>
    <scope>NUCLEOTIDE SEQUENCE [LARGE SCALE GENOMIC DNA]</scope>
    <source>
        <strain evidence="5 6">CBS 406.79</strain>
    </source>
</reference>
<comment type="caution">
    <text evidence="5">The sequence shown here is derived from an EMBL/GenBank/DDBJ whole genome shotgun (WGS) entry which is preliminary data.</text>
</comment>
<accession>A0A8H5LKV2</accession>
<evidence type="ECO:0000313" key="5">
    <source>
        <dbReference type="EMBL" id="KAF5361220.1"/>
    </source>
</evidence>
<name>A0A8H5LKV2_9AGAR</name>
<dbReference type="OrthoDB" id="408373at2759"/>
<evidence type="ECO:0000259" key="4">
    <source>
        <dbReference type="Pfam" id="PF00561"/>
    </source>
</evidence>
<feature type="region of interest" description="Disordered" evidence="3">
    <location>
        <begin position="925"/>
        <end position="980"/>
    </location>
</feature>
<feature type="region of interest" description="Disordered" evidence="3">
    <location>
        <begin position="853"/>
        <end position="873"/>
    </location>
</feature>
<protein>
    <recommendedName>
        <fullName evidence="4">AB hydrolase-1 domain-containing protein</fullName>
    </recommendedName>
</protein>
<dbReference type="EMBL" id="JAACJN010000211">
    <property type="protein sequence ID" value="KAF5361220.1"/>
    <property type="molecule type" value="Genomic_DNA"/>
</dbReference>
<dbReference type="InterPro" id="IPR000073">
    <property type="entry name" value="AB_hydrolase_1"/>
</dbReference>
<dbReference type="Gene3D" id="3.40.50.1820">
    <property type="entry name" value="alpha/beta hydrolase"/>
    <property type="match status" value="1"/>
</dbReference>
<organism evidence="5 6">
    <name type="scientific">Collybiopsis confluens</name>
    <dbReference type="NCBI Taxonomy" id="2823264"/>
    <lineage>
        <taxon>Eukaryota</taxon>
        <taxon>Fungi</taxon>
        <taxon>Dikarya</taxon>
        <taxon>Basidiomycota</taxon>
        <taxon>Agaricomycotina</taxon>
        <taxon>Agaricomycetes</taxon>
        <taxon>Agaricomycetidae</taxon>
        <taxon>Agaricales</taxon>
        <taxon>Marasmiineae</taxon>
        <taxon>Omphalotaceae</taxon>
        <taxon>Collybiopsis</taxon>
    </lineage>
</organism>
<dbReference type="InterPro" id="IPR029058">
    <property type="entry name" value="AB_hydrolase_fold"/>
</dbReference>
<dbReference type="PANTHER" id="PTHR43329">
    <property type="entry name" value="EPOXIDE HYDROLASE"/>
    <property type="match status" value="1"/>
</dbReference>
<feature type="region of interest" description="Disordered" evidence="3">
    <location>
        <begin position="382"/>
        <end position="419"/>
    </location>
</feature>
<comment type="similarity">
    <text evidence="2">Belongs to the AB hydrolase superfamily. Epoxide hydrolase family.</text>
</comment>
<sequence>MSVSSSSKFLSIYDSLPPEAQKSLVDNHISSLLNSLPTGQSKQIFSAAARLQNQYSKIPDIDINTKKKEVRTLLHDLRRDGKRSMLIREQSDRTEIYAEIVDTLASWIEQIWRVVYEHKIHFSKAHEALLYISDLILEIKDLSGHGGGCKCSLVAIPVNFKIKATSGKLVKLFSYRDISSMDRILLWMWRELFISMSAHGGHQARKTVSQMLVDIEESHGWKSLGKMLHGGNCGPNWDLDDYDEEKDDEQNEHYDEDEDDEAELIDEDAWYWDRERCNEDDDLSSDSESSSDSRSHSSSSSSSSSTSSESESDLYGPCSCNLHARHWSPKVNKHRHHLRSLVIENLQALFRIDPTPEMYTAIESLCISGDDEEDEEDPFVDAMPNWQRGGDHSSGVDDEDAPQYLGDRGKEKGHSKKKSNAWKYASSRLLEDLGRVATSSSDTFSAALAIYATEGMGEEIAKLLGKDGHSYLLRARDASRYQAAVVTLSEWEVKKKEGKGDAEVEVEVDAKDKGKGKEKVAMDIDAGVETPLSTTGTSTSFNDPTLPSARTATSLTNPYRAFALKSIECQLVEIIQSISHLLSVSFPSLNTQKNREEVKKIMKMTSGGMQRKQRVEAWIEEIGKRVVREGEVEGENGNGLGGNGNGFGAFFGAFGGGGGAGGAPAPAPWGFGGVGGDGGAGAGAAGGGGGGGDGPAHPLNPIAFAAMMMGLPVHQLNGGGGGGDGDIDGDGPLGHDPFGMGGPGGGAGGGFGMGFDMGPINIGGGVGVGVGIAPVGMADGVGAMGMGMGMGPMGMGLFDMDPHDPDMDEIREEFRPRWRERFESWVETATAVKGGWVALARVYLKMISEASASATGTGTGSGEGSSSGAIGTGTAGNAGLPGGMAMVWLQGTDVVDAMVGRLTDRLSKDHVAEALEALGEFAKIQKKKKAMRQNKKTAAATAAKTSNPTSGSPLTPTSSPRTGSPSISGSGSTTASTSTQSPNAIAIANVAASATLSPPSTRPNASTSAPGLNFGAARAAVPNTNGGGGVPFSFTFGLLASSSEPGSRPAFNPREYTKRSTACQAIKRDEELGNQVVNLTLSECLFPPFLFLIFRPIHGADDSSINFLAYVDINSSANRTLLMVHGWPSLWSTWSNQIQEFKQDYHLIIPDLRGFDSSTHPGDVKTSGTLFDMVGDLKCILDDAGVASAVCVGHDWGSAVCYEAARARPDIFDGVIGAVVPYIPSAGPFVPVKELTAAIPKLTYQLFFDEKTTEAIEELDRDIRRSIRATLRTKDSPPPDEFLTSPESFLSAWNHIDEIPPVPFLTPEEEDYFVEQYKVQGFKHTLQFYTKENRHASWKFAHEQGNHTISRPVLSILPTDDPVADWALASRLLHSEDFLPMLTTKLLPGAHWVHLENSRQFNSIMREWLDEHFPTGRDSELVDDDEPDRESKMSESDLEGRVVDEL</sequence>
<feature type="region of interest" description="Disordered" evidence="3">
    <location>
        <begin position="528"/>
        <end position="547"/>
    </location>
</feature>
<feature type="compositionally biased region" description="Basic residues" evidence="3">
    <location>
        <begin position="925"/>
        <end position="935"/>
    </location>
</feature>
<feature type="compositionally biased region" description="Low complexity" evidence="3">
    <location>
        <begin position="286"/>
        <end position="309"/>
    </location>
</feature>
<feature type="compositionally biased region" description="Low complexity" evidence="3">
    <location>
        <begin position="936"/>
        <end position="980"/>
    </location>
</feature>
<feature type="region of interest" description="Disordered" evidence="3">
    <location>
        <begin position="238"/>
        <end position="261"/>
    </location>
</feature>
<evidence type="ECO:0000256" key="2">
    <source>
        <dbReference type="ARBA" id="ARBA00038334"/>
    </source>
</evidence>
<dbReference type="Proteomes" id="UP000518752">
    <property type="component" value="Unassembled WGS sequence"/>
</dbReference>
<feature type="compositionally biased region" description="Basic and acidic residues" evidence="3">
    <location>
        <begin position="1429"/>
        <end position="1446"/>
    </location>
</feature>
<keyword evidence="6" id="KW-1185">Reference proteome</keyword>
<keyword evidence="1" id="KW-0378">Hydrolase</keyword>
<evidence type="ECO:0000313" key="6">
    <source>
        <dbReference type="Proteomes" id="UP000518752"/>
    </source>
</evidence>
<dbReference type="InterPro" id="IPR000639">
    <property type="entry name" value="Epox_hydrolase-like"/>
</dbReference>
<dbReference type="Pfam" id="PF00561">
    <property type="entry name" value="Abhydrolase_1"/>
    <property type="match status" value="1"/>
</dbReference>
<evidence type="ECO:0000256" key="3">
    <source>
        <dbReference type="SAM" id="MobiDB-lite"/>
    </source>
</evidence>
<feature type="domain" description="AB hydrolase-1" evidence="4">
    <location>
        <begin position="1120"/>
        <end position="1397"/>
    </location>
</feature>
<dbReference type="PRINTS" id="PR00412">
    <property type="entry name" value="EPOXHYDRLASE"/>
</dbReference>
<feature type="region of interest" description="Disordered" evidence="3">
    <location>
        <begin position="281"/>
        <end position="315"/>
    </location>
</feature>
<gene>
    <name evidence="5" type="ORF">D9757_013460</name>
</gene>